<gene>
    <name evidence="2" type="ORF">DEVEQU_00470</name>
</gene>
<feature type="chain" id="PRO_5018585757" evidence="1">
    <location>
        <begin position="22"/>
        <end position="210"/>
    </location>
</feature>
<feature type="signal peptide" evidence="1">
    <location>
        <begin position="1"/>
        <end position="21"/>
    </location>
</feature>
<accession>A0A3S4C9Q5</accession>
<protein>
    <submittedName>
        <fullName evidence="2">Uncharacterized protein</fullName>
    </submittedName>
</protein>
<reference evidence="2 3" key="1">
    <citation type="submission" date="2018-12" db="EMBL/GenBank/DDBJ databases">
        <authorList>
            <person name="Criscuolo A."/>
        </authorList>
    </citation>
    <scope>NUCLEOTIDE SEQUENCE [LARGE SCALE GENOMIC DNA]</scope>
    <source>
        <strain evidence="2">ACIP1116281</strain>
    </source>
</reference>
<evidence type="ECO:0000313" key="2">
    <source>
        <dbReference type="EMBL" id="VDS03349.1"/>
    </source>
</evidence>
<keyword evidence="1" id="KW-0732">Signal</keyword>
<proteinExistence type="predicted"/>
<name>A0A3S4C9Q5_9HYPH</name>
<sequence length="210" mass="22446">MRSFLAMMTIAVLPISAPAHGQGYVPFIPPTVPSGFQGTPFRGIALGQTREQVNDVLRSIGRRCATDEDFAALPRGLGGGLVIADQPLQPCWIVPPSATTQDEITGILMGAIVLGLEMRLPFNAVSFVEDRAAAIAVEPEFFDATGMAAYDFAKGIVDNYPIPDGFSFNAEGWRGFSNKNESVVVQTFNQGRYAVLVVMMNAAGNGPSFN</sequence>
<evidence type="ECO:0000256" key="1">
    <source>
        <dbReference type="SAM" id="SignalP"/>
    </source>
</evidence>
<dbReference type="RefSeq" id="WP_126148964.1">
    <property type="nucleotide sequence ID" value="NZ_JBHTMH010000001.1"/>
</dbReference>
<dbReference type="Proteomes" id="UP000268844">
    <property type="component" value="Unassembled WGS sequence"/>
</dbReference>
<dbReference type="EMBL" id="UZWD01000006">
    <property type="protein sequence ID" value="VDS03349.1"/>
    <property type="molecule type" value="Genomic_DNA"/>
</dbReference>
<organism evidence="2 3">
    <name type="scientific">Devosia equisanguinis</name>
    <dbReference type="NCBI Taxonomy" id="2490941"/>
    <lineage>
        <taxon>Bacteria</taxon>
        <taxon>Pseudomonadati</taxon>
        <taxon>Pseudomonadota</taxon>
        <taxon>Alphaproteobacteria</taxon>
        <taxon>Hyphomicrobiales</taxon>
        <taxon>Devosiaceae</taxon>
        <taxon>Devosia</taxon>
    </lineage>
</organism>
<keyword evidence="3" id="KW-1185">Reference proteome</keyword>
<dbReference type="AlphaFoldDB" id="A0A3S4C9Q5"/>
<evidence type="ECO:0000313" key="3">
    <source>
        <dbReference type="Proteomes" id="UP000268844"/>
    </source>
</evidence>